<dbReference type="CDD" id="cd07341">
    <property type="entry name" value="M56_BlaR1_MecR1_like"/>
    <property type="match status" value="1"/>
</dbReference>
<evidence type="ECO:0000256" key="1">
    <source>
        <dbReference type="SAM" id="Phobius"/>
    </source>
</evidence>
<dbReference type="RefSeq" id="WP_091984606.1">
    <property type="nucleotide sequence ID" value="NZ_FOLO01000019.1"/>
</dbReference>
<name>A0A1I1MC69_9GAMM</name>
<proteinExistence type="predicted"/>
<dbReference type="Proteomes" id="UP000198862">
    <property type="component" value="Unassembled WGS sequence"/>
</dbReference>
<dbReference type="PANTHER" id="PTHR34978">
    <property type="entry name" value="POSSIBLE SENSOR-TRANSDUCER PROTEIN BLAR"/>
    <property type="match status" value="1"/>
</dbReference>
<feature type="transmembrane region" description="Helical" evidence="1">
    <location>
        <begin position="272"/>
        <end position="292"/>
    </location>
</feature>
<evidence type="ECO:0000313" key="3">
    <source>
        <dbReference type="EMBL" id="SFC82964.1"/>
    </source>
</evidence>
<keyword evidence="1" id="KW-0472">Membrane</keyword>
<organism evidence="3 4">
    <name type="scientific">Pseudoalteromonas denitrificans DSM 6059</name>
    <dbReference type="NCBI Taxonomy" id="1123010"/>
    <lineage>
        <taxon>Bacteria</taxon>
        <taxon>Pseudomonadati</taxon>
        <taxon>Pseudomonadota</taxon>
        <taxon>Gammaproteobacteria</taxon>
        <taxon>Alteromonadales</taxon>
        <taxon>Pseudoalteromonadaceae</taxon>
        <taxon>Pseudoalteromonas</taxon>
    </lineage>
</organism>
<evidence type="ECO:0000259" key="2">
    <source>
        <dbReference type="Pfam" id="PF05569"/>
    </source>
</evidence>
<sequence length="423" mass="48431">MLFFLISNAIITTLVLVLNRFSHQSINIKLFLSVFSLTCWLFPFTMIRDILAKNISIDIPWTTSTVTSMTPNIVTPVDLSLMPKVSLDQIIMILALIGALFFMIRVYKYNVWVNAIKNSPNVKFITKYRNIPVYTSNQIHNAILMGYKKPSIWLNPSLIDSAYYDMILEHEATHVKHRDNYMISFMTCIRAIYWWNPLIYILTNNLKDLIEARCDQKSSEYFTEGIYQKKLIALILLNTPVSQTGFSSAVISKNSNIRRLKLFKEKQTMSSFSKSMTLLFITLVISILTIPISTFNAAAHSSKNIEQYTGAQVELEITINQTKSTNNAVKGNWVSETTLWSEFSKITVLKLKERWRVEFITNQVDGHLEVNFLITDLDGGNLTPYPMSMLMRSGQSASMYIENEEGLSIELKLEAEFAKKPVT</sequence>
<protein>
    <submittedName>
        <fullName evidence="3">Signal transducer regulating beta-lactamase production, contains metallopeptidase domain</fullName>
    </submittedName>
</protein>
<dbReference type="InterPro" id="IPR008756">
    <property type="entry name" value="Peptidase_M56"/>
</dbReference>
<feature type="transmembrane region" description="Helical" evidence="1">
    <location>
        <begin position="30"/>
        <end position="47"/>
    </location>
</feature>
<keyword evidence="1" id="KW-1133">Transmembrane helix</keyword>
<feature type="transmembrane region" description="Helical" evidence="1">
    <location>
        <begin position="181"/>
        <end position="202"/>
    </location>
</feature>
<gene>
    <name evidence="3" type="ORF">SAMN02745724_02657</name>
</gene>
<feature type="transmembrane region" description="Helical" evidence="1">
    <location>
        <begin position="6"/>
        <end position="23"/>
    </location>
</feature>
<dbReference type="Pfam" id="PF05569">
    <property type="entry name" value="Peptidase_M56"/>
    <property type="match status" value="1"/>
</dbReference>
<keyword evidence="4" id="KW-1185">Reference proteome</keyword>
<dbReference type="PANTHER" id="PTHR34978:SF3">
    <property type="entry name" value="SLR0241 PROTEIN"/>
    <property type="match status" value="1"/>
</dbReference>
<dbReference type="OrthoDB" id="6381062at2"/>
<keyword evidence="1" id="KW-0812">Transmembrane</keyword>
<dbReference type="AlphaFoldDB" id="A0A1I1MC69"/>
<dbReference type="EMBL" id="FOLO01000019">
    <property type="protein sequence ID" value="SFC82964.1"/>
    <property type="molecule type" value="Genomic_DNA"/>
</dbReference>
<feature type="domain" description="Peptidase M56" evidence="2">
    <location>
        <begin position="9"/>
        <end position="240"/>
    </location>
</feature>
<reference evidence="3 4" key="1">
    <citation type="submission" date="2016-10" db="EMBL/GenBank/DDBJ databases">
        <authorList>
            <person name="de Groot N.N."/>
        </authorList>
    </citation>
    <scope>NUCLEOTIDE SEQUENCE [LARGE SCALE GENOMIC DNA]</scope>
    <source>
        <strain evidence="3 4">DSM 6059</strain>
    </source>
</reference>
<feature type="transmembrane region" description="Helical" evidence="1">
    <location>
        <begin position="89"/>
        <end position="107"/>
    </location>
</feature>
<evidence type="ECO:0000313" key="4">
    <source>
        <dbReference type="Proteomes" id="UP000198862"/>
    </source>
</evidence>
<dbReference type="STRING" id="1123010.SAMN02745724_02657"/>
<accession>A0A1I1MC69</accession>
<dbReference type="InterPro" id="IPR052173">
    <property type="entry name" value="Beta-lactam_resp_regulator"/>
</dbReference>